<evidence type="ECO:0000256" key="13">
    <source>
        <dbReference type="ARBA" id="ARBA00023303"/>
    </source>
</evidence>
<evidence type="ECO:0000256" key="12">
    <source>
        <dbReference type="ARBA" id="ARBA00023286"/>
    </source>
</evidence>
<keyword evidence="7" id="KW-0406">Ion transport</keyword>
<evidence type="ECO:0000256" key="5">
    <source>
        <dbReference type="ARBA" id="ARBA00022989"/>
    </source>
</evidence>
<keyword evidence="8 16" id="KW-0472">Membrane</keyword>
<dbReference type="GO" id="GO:0045211">
    <property type="term" value="C:postsynaptic membrane"/>
    <property type="evidence" value="ECO:0007669"/>
    <property type="project" value="InterPro"/>
</dbReference>
<dbReference type="GeneTree" id="ENSGT00940000167172"/>
<dbReference type="GO" id="GO:0004888">
    <property type="term" value="F:transmembrane signaling receptor activity"/>
    <property type="evidence" value="ECO:0007669"/>
    <property type="project" value="InterPro"/>
</dbReference>
<dbReference type="InterPro" id="IPR002394">
    <property type="entry name" value="Nicotinic_acetylcholine_rcpt"/>
</dbReference>
<feature type="transmembrane region" description="Helical" evidence="16">
    <location>
        <begin position="193"/>
        <end position="214"/>
    </location>
</feature>
<feature type="transmembrane region" description="Helical" evidence="16">
    <location>
        <begin position="403"/>
        <end position="421"/>
    </location>
</feature>
<evidence type="ECO:0000256" key="10">
    <source>
        <dbReference type="ARBA" id="ARBA00023170"/>
    </source>
</evidence>
<keyword evidence="2" id="KW-1003">Cell membrane</keyword>
<evidence type="ECO:0000256" key="6">
    <source>
        <dbReference type="ARBA" id="ARBA00023018"/>
    </source>
</evidence>
<dbReference type="SUPFAM" id="SSF90112">
    <property type="entry name" value="Neurotransmitter-gated ion-channel transmembrane pore"/>
    <property type="match status" value="1"/>
</dbReference>
<dbReference type="AlphaFoldDB" id="A0A3Q2CQY1"/>
<name>A0A3Q2CQY1_CYPVA</name>
<feature type="compositionally biased region" description="Polar residues" evidence="15">
    <location>
        <begin position="252"/>
        <end position="263"/>
    </location>
</feature>
<dbReference type="InterPro" id="IPR006029">
    <property type="entry name" value="Neurotrans-gated_channel_TM"/>
</dbReference>
<dbReference type="GO" id="GO:0022848">
    <property type="term" value="F:acetylcholine-gated monoatomic cation-selective channel activity"/>
    <property type="evidence" value="ECO:0007669"/>
    <property type="project" value="InterPro"/>
</dbReference>
<dbReference type="Gene3D" id="1.20.58.390">
    <property type="entry name" value="Neurotransmitter-gated ion-channel transmembrane domain"/>
    <property type="match status" value="2"/>
</dbReference>
<evidence type="ECO:0000256" key="16">
    <source>
        <dbReference type="SAM" id="Phobius"/>
    </source>
</evidence>
<dbReference type="Gene3D" id="2.70.170.10">
    <property type="entry name" value="Neurotransmitter-gated ion-channel ligand-binding domain"/>
    <property type="match status" value="2"/>
</dbReference>
<evidence type="ECO:0000313" key="19">
    <source>
        <dbReference type="Ensembl" id="ENSCVAP00000007909.1"/>
    </source>
</evidence>
<keyword evidence="10" id="KW-0675">Receptor</keyword>
<keyword evidence="4" id="KW-0732">Signal</keyword>
<dbReference type="Proteomes" id="UP000265020">
    <property type="component" value="Unassembled WGS sequence"/>
</dbReference>
<reference evidence="19" key="2">
    <citation type="submission" date="2025-09" db="UniProtKB">
        <authorList>
            <consortium name="Ensembl"/>
        </authorList>
    </citation>
    <scope>IDENTIFICATION</scope>
</reference>
<keyword evidence="6" id="KW-0770">Synapse</keyword>
<dbReference type="Pfam" id="PF02932">
    <property type="entry name" value="Neur_chan_memb"/>
    <property type="match status" value="1"/>
</dbReference>
<dbReference type="PANTHER" id="PTHR18945">
    <property type="entry name" value="NEUROTRANSMITTER GATED ION CHANNEL"/>
    <property type="match status" value="1"/>
</dbReference>
<dbReference type="InterPro" id="IPR006201">
    <property type="entry name" value="Neur_channel"/>
</dbReference>
<evidence type="ECO:0000256" key="14">
    <source>
        <dbReference type="ARBA" id="ARBA00034099"/>
    </source>
</evidence>
<keyword evidence="11" id="KW-0325">Glycoprotein</keyword>
<evidence type="ECO:0000256" key="1">
    <source>
        <dbReference type="ARBA" id="ARBA00022448"/>
    </source>
</evidence>
<evidence type="ECO:0000256" key="8">
    <source>
        <dbReference type="ARBA" id="ARBA00023136"/>
    </source>
</evidence>
<evidence type="ECO:0000313" key="20">
    <source>
        <dbReference type="Proteomes" id="UP000265020"/>
    </source>
</evidence>
<keyword evidence="9" id="KW-1015">Disulfide bond</keyword>
<dbReference type="OMA" id="YTINIRR"/>
<dbReference type="InterPro" id="IPR036734">
    <property type="entry name" value="Neur_chan_lig-bd_sf"/>
</dbReference>
<keyword evidence="1" id="KW-0813">Transport</keyword>
<dbReference type="STRING" id="28743.ENSCVAP00000007909"/>
<feature type="transmembrane region" description="Helical" evidence="16">
    <location>
        <begin position="133"/>
        <end position="157"/>
    </location>
</feature>
<keyword evidence="13" id="KW-0407">Ion channel</keyword>
<reference evidence="19" key="1">
    <citation type="submission" date="2025-08" db="UniProtKB">
        <authorList>
            <consortium name="Ensembl"/>
        </authorList>
    </citation>
    <scope>IDENTIFICATION</scope>
</reference>
<keyword evidence="3 16" id="KW-0812">Transmembrane</keyword>
<accession>A0A3Q2CQY1</accession>
<evidence type="ECO:0000256" key="11">
    <source>
        <dbReference type="ARBA" id="ARBA00023180"/>
    </source>
</evidence>
<feature type="domain" description="Neurotransmitter-gated ion-channel transmembrane" evidence="18">
    <location>
        <begin position="138"/>
        <end position="419"/>
    </location>
</feature>
<dbReference type="PRINTS" id="PR00254">
    <property type="entry name" value="NICOTINICR"/>
</dbReference>
<organism evidence="19 20">
    <name type="scientific">Cyprinodon variegatus</name>
    <name type="common">Sheepshead minnow</name>
    <dbReference type="NCBI Taxonomy" id="28743"/>
    <lineage>
        <taxon>Eukaryota</taxon>
        <taxon>Metazoa</taxon>
        <taxon>Chordata</taxon>
        <taxon>Craniata</taxon>
        <taxon>Vertebrata</taxon>
        <taxon>Euteleostomi</taxon>
        <taxon>Actinopterygii</taxon>
        <taxon>Neopterygii</taxon>
        <taxon>Teleostei</taxon>
        <taxon>Neoteleostei</taxon>
        <taxon>Acanthomorphata</taxon>
        <taxon>Ovalentaria</taxon>
        <taxon>Atherinomorphae</taxon>
        <taxon>Cyprinodontiformes</taxon>
        <taxon>Cyprinodontidae</taxon>
        <taxon>Cyprinodon</taxon>
    </lineage>
</organism>
<evidence type="ECO:0000256" key="3">
    <source>
        <dbReference type="ARBA" id="ARBA00022692"/>
    </source>
</evidence>
<dbReference type="CDD" id="cd19051">
    <property type="entry name" value="LGIC_TM_cation"/>
    <property type="match status" value="1"/>
</dbReference>
<sequence length="424" mass="48581">CFCAHGRFAQKLLNDLFSNYTNALRPVEDTDHIINVTLQITLSQIIDMDERNQILSTYLWVRQVWMDAFLIWRKEDYDGLDAIRIPSSYVWRPDIVLYNLGMPAKKNVILYGCCSDPYPDITFTLHLKRRASFYIFNLLIPCMMISFLAPLGFYLPADSGEKVSLGVTVLLALTVFQLLVAESMPPSESVPLIKYYIATMTMVTASTALTIFIMNIHHCGPEARPVPKWAECLILKFLAKICCVNEVGESCLGSSSRKQPLSQEESDEQDSGGGRGANWDVNGQAWGGRVEEGETKQTVWKEDLFVTVDHSEEKEATGRREEEEQHSHIDHEGRRGAYVEEKKGVGGAVEENRREIWVRTKCVCQHQRLLKSVEYIAMSYQDQRTAQVRISEWRKVAKVMDRFFMWLFFIMFFLMSIVILGKAL</sequence>
<evidence type="ECO:0000256" key="7">
    <source>
        <dbReference type="ARBA" id="ARBA00023065"/>
    </source>
</evidence>
<dbReference type="InterPro" id="IPR006202">
    <property type="entry name" value="Neur_chan_lig-bd"/>
</dbReference>
<keyword evidence="5 16" id="KW-1133">Transmembrane helix</keyword>
<feature type="transmembrane region" description="Helical" evidence="16">
    <location>
        <begin position="163"/>
        <end position="181"/>
    </location>
</feature>
<evidence type="ECO:0000256" key="4">
    <source>
        <dbReference type="ARBA" id="ARBA00022729"/>
    </source>
</evidence>
<evidence type="ECO:0000259" key="18">
    <source>
        <dbReference type="Pfam" id="PF02932"/>
    </source>
</evidence>
<evidence type="ECO:0000256" key="2">
    <source>
        <dbReference type="ARBA" id="ARBA00022475"/>
    </source>
</evidence>
<evidence type="ECO:0000256" key="15">
    <source>
        <dbReference type="SAM" id="MobiDB-lite"/>
    </source>
</evidence>
<dbReference type="InterPro" id="IPR038050">
    <property type="entry name" value="Neuro_actylchol_rec"/>
</dbReference>
<keyword evidence="20" id="KW-1185">Reference proteome</keyword>
<evidence type="ECO:0000259" key="17">
    <source>
        <dbReference type="Pfam" id="PF02931"/>
    </source>
</evidence>
<dbReference type="InterPro" id="IPR036719">
    <property type="entry name" value="Neuro-gated_channel_TM_sf"/>
</dbReference>
<comment type="subcellular location">
    <subcellularLocation>
        <location evidence="14">Synaptic cell membrane</location>
        <topology evidence="14">Multi-pass membrane protein</topology>
    </subcellularLocation>
</comment>
<protein>
    <submittedName>
        <fullName evidence="19">Cholinergic receptor, nicotinic, alpha 10b</fullName>
    </submittedName>
</protein>
<proteinExistence type="predicted"/>
<feature type="region of interest" description="Disordered" evidence="15">
    <location>
        <begin position="251"/>
        <end position="284"/>
    </location>
</feature>
<feature type="region of interest" description="Disordered" evidence="15">
    <location>
        <begin position="311"/>
        <end position="332"/>
    </location>
</feature>
<keyword evidence="12" id="KW-1071">Ligand-gated ion channel</keyword>
<dbReference type="FunFam" id="1.20.58.390:FF:000009">
    <property type="entry name" value="Cholinergic receptor nicotinic alpha 9 subunit"/>
    <property type="match status" value="1"/>
</dbReference>
<evidence type="ECO:0000256" key="9">
    <source>
        <dbReference type="ARBA" id="ARBA00023157"/>
    </source>
</evidence>
<dbReference type="SUPFAM" id="SSF63712">
    <property type="entry name" value="Nicotinic receptor ligand binding domain-like"/>
    <property type="match status" value="1"/>
</dbReference>
<feature type="domain" description="Neurotransmitter-gated ion-channel ligand-binding" evidence="17">
    <location>
        <begin position="10"/>
        <end position="99"/>
    </location>
</feature>
<dbReference type="Pfam" id="PF02931">
    <property type="entry name" value="Neur_chan_LBD"/>
    <property type="match status" value="1"/>
</dbReference>
<dbReference type="Ensembl" id="ENSCVAT00000002515.1">
    <property type="protein sequence ID" value="ENSCVAP00000007909.1"/>
    <property type="gene ID" value="ENSCVAG00000009619.1"/>
</dbReference>